<dbReference type="InterPro" id="IPR027038">
    <property type="entry name" value="RanGap"/>
</dbReference>
<dbReference type="InterPro" id="IPR032675">
    <property type="entry name" value="LRR_dom_sf"/>
</dbReference>
<dbReference type="GO" id="GO:0005096">
    <property type="term" value="F:GTPase activator activity"/>
    <property type="evidence" value="ECO:0007669"/>
    <property type="project" value="InterPro"/>
</dbReference>
<feature type="non-terminal residue" evidence="1">
    <location>
        <position position="1"/>
    </location>
</feature>
<sequence length="113" mass="12268">DASRRRQALELSTMRALRELYLNGSKLTDEGAKARLGFLLHGKSEAGPLPGFRQALAEHCKGHGALEELLLRRNQIGDVGAQALAEAVPTMTALRILYLESNKIQANGQEAFG</sequence>
<dbReference type="EMBL" id="CAJNIZ010045023">
    <property type="protein sequence ID" value="CAE7708283.1"/>
    <property type="molecule type" value="Genomic_DNA"/>
</dbReference>
<name>A0A812WYL5_SYMPI</name>
<dbReference type="GO" id="GO:0031267">
    <property type="term" value="F:small GTPase binding"/>
    <property type="evidence" value="ECO:0007669"/>
    <property type="project" value="TreeGrafter"/>
</dbReference>
<dbReference type="OrthoDB" id="272549at2759"/>
<dbReference type="GO" id="GO:0005829">
    <property type="term" value="C:cytosol"/>
    <property type="evidence" value="ECO:0007669"/>
    <property type="project" value="TreeGrafter"/>
</dbReference>
<dbReference type="InterPro" id="IPR001611">
    <property type="entry name" value="Leu-rich_rpt"/>
</dbReference>
<dbReference type="GO" id="GO:0005634">
    <property type="term" value="C:nucleus"/>
    <property type="evidence" value="ECO:0007669"/>
    <property type="project" value="TreeGrafter"/>
</dbReference>
<protein>
    <submittedName>
        <fullName evidence="1">NLRC3 protein</fullName>
    </submittedName>
</protein>
<evidence type="ECO:0000313" key="1">
    <source>
        <dbReference type="EMBL" id="CAE7708283.1"/>
    </source>
</evidence>
<keyword evidence="2" id="KW-1185">Reference proteome</keyword>
<dbReference type="Proteomes" id="UP000649617">
    <property type="component" value="Unassembled WGS sequence"/>
</dbReference>
<dbReference type="SMART" id="SM00368">
    <property type="entry name" value="LRR_RI"/>
    <property type="match status" value="2"/>
</dbReference>
<dbReference type="PANTHER" id="PTHR24113:SF15">
    <property type="entry name" value="NACHT DOMAIN-CONTAINING PROTEIN"/>
    <property type="match status" value="1"/>
</dbReference>
<dbReference type="GO" id="GO:0006913">
    <property type="term" value="P:nucleocytoplasmic transport"/>
    <property type="evidence" value="ECO:0007669"/>
    <property type="project" value="TreeGrafter"/>
</dbReference>
<gene>
    <name evidence="1" type="primary">NLRC3</name>
    <name evidence="1" type="ORF">SPIL2461_LOCUS20033</name>
</gene>
<feature type="non-terminal residue" evidence="1">
    <location>
        <position position="113"/>
    </location>
</feature>
<reference evidence="1" key="1">
    <citation type="submission" date="2021-02" db="EMBL/GenBank/DDBJ databases">
        <authorList>
            <person name="Dougan E. K."/>
            <person name="Rhodes N."/>
            <person name="Thang M."/>
            <person name="Chan C."/>
        </authorList>
    </citation>
    <scope>NUCLEOTIDE SEQUENCE</scope>
</reference>
<dbReference type="PANTHER" id="PTHR24113">
    <property type="entry name" value="RAN GTPASE-ACTIVATING PROTEIN 1"/>
    <property type="match status" value="1"/>
</dbReference>
<dbReference type="GO" id="GO:0048471">
    <property type="term" value="C:perinuclear region of cytoplasm"/>
    <property type="evidence" value="ECO:0007669"/>
    <property type="project" value="TreeGrafter"/>
</dbReference>
<evidence type="ECO:0000313" key="2">
    <source>
        <dbReference type="Proteomes" id="UP000649617"/>
    </source>
</evidence>
<dbReference type="Pfam" id="PF13516">
    <property type="entry name" value="LRR_6"/>
    <property type="match status" value="2"/>
</dbReference>
<proteinExistence type="predicted"/>
<accession>A0A812WYL5</accession>
<comment type="caution">
    <text evidence="1">The sequence shown here is derived from an EMBL/GenBank/DDBJ whole genome shotgun (WGS) entry which is preliminary data.</text>
</comment>
<dbReference type="SUPFAM" id="SSF52047">
    <property type="entry name" value="RNI-like"/>
    <property type="match status" value="1"/>
</dbReference>
<dbReference type="Gene3D" id="3.80.10.10">
    <property type="entry name" value="Ribonuclease Inhibitor"/>
    <property type="match status" value="1"/>
</dbReference>
<organism evidence="1 2">
    <name type="scientific">Symbiodinium pilosum</name>
    <name type="common">Dinoflagellate</name>
    <dbReference type="NCBI Taxonomy" id="2952"/>
    <lineage>
        <taxon>Eukaryota</taxon>
        <taxon>Sar</taxon>
        <taxon>Alveolata</taxon>
        <taxon>Dinophyceae</taxon>
        <taxon>Suessiales</taxon>
        <taxon>Symbiodiniaceae</taxon>
        <taxon>Symbiodinium</taxon>
    </lineage>
</organism>
<dbReference type="AlphaFoldDB" id="A0A812WYL5"/>